<proteinExistence type="predicted"/>
<dbReference type="HOGENOM" id="CLU_1488085_0_0_6"/>
<dbReference type="Proteomes" id="UP000006683">
    <property type="component" value="Chromosome"/>
</dbReference>
<dbReference type="EMBL" id="CP002209">
    <property type="protein sequence ID" value="ADN74866.1"/>
    <property type="molecule type" value="Genomic_DNA"/>
</dbReference>
<dbReference type="RefSeq" id="WP_013344172.1">
    <property type="nucleotide sequence ID" value="NC_014541.1"/>
</dbReference>
<feature type="chain" id="PRO_5003151049" description="Lipoprotein" evidence="1">
    <location>
        <begin position="20"/>
        <end position="158"/>
    </location>
</feature>
<keyword evidence="1" id="KW-0732">Signal</keyword>
<dbReference type="eggNOG" id="ENOG5034929">
    <property type="taxonomic scope" value="Bacteria"/>
</dbReference>
<reference evidence="2 3" key="1">
    <citation type="journal article" date="2010" name="Stand. Genomic Sci.">
        <title>Complete genome sequence of Ferrimonas balearica type strain (PAT).</title>
        <authorList>
            <person name="Nolan M."/>
            <person name="Sikorski J."/>
            <person name="Davenport K."/>
            <person name="Lucas S."/>
            <person name="Glavina Del Rio T."/>
            <person name="Tice H."/>
            <person name="Cheng J."/>
            <person name="Goodwin L."/>
            <person name="Pitluck S."/>
            <person name="Liolios K."/>
            <person name="Ivanova N."/>
            <person name="Mavromatis K."/>
            <person name="Ovchinnikova G."/>
            <person name="Pati A."/>
            <person name="Chen A."/>
            <person name="Palaniappan K."/>
            <person name="Land M."/>
            <person name="Hauser L."/>
            <person name="Chang Y."/>
            <person name="Jeffries C."/>
            <person name="Tapia R."/>
            <person name="Brettin T."/>
            <person name="Detter J."/>
            <person name="Han C."/>
            <person name="Yasawong M."/>
            <person name="Rohde M."/>
            <person name="Tindall B."/>
            <person name="Goker M."/>
            <person name="Woyke T."/>
            <person name="Bristow J."/>
            <person name="Eisen J."/>
            <person name="Markowitz V."/>
            <person name="Hugenholtz P."/>
            <person name="Kyrpides N."/>
            <person name="Klenk H."/>
            <person name="Lapidus A."/>
        </authorList>
    </citation>
    <scope>NUCLEOTIDE SEQUENCE [LARGE SCALE GENOMIC DNA]</scope>
    <source>
        <strain evidence="3">DSM 9799 / CCM 4581 / KCTC 23876 / PAT</strain>
    </source>
</reference>
<feature type="signal peptide" evidence="1">
    <location>
        <begin position="1"/>
        <end position="19"/>
    </location>
</feature>
<dbReference type="PROSITE" id="PS51257">
    <property type="entry name" value="PROKAR_LIPOPROTEIN"/>
    <property type="match status" value="1"/>
</dbReference>
<gene>
    <name evidence="2" type="ordered locus">Fbal_0654</name>
</gene>
<dbReference type="GeneID" id="67180896"/>
<evidence type="ECO:0000256" key="1">
    <source>
        <dbReference type="SAM" id="SignalP"/>
    </source>
</evidence>
<dbReference type="KEGG" id="fbl:Fbal_0654"/>
<evidence type="ECO:0000313" key="3">
    <source>
        <dbReference type="Proteomes" id="UP000006683"/>
    </source>
</evidence>
<keyword evidence="3" id="KW-1185">Reference proteome</keyword>
<organism evidence="2 3">
    <name type="scientific">Ferrimonas balearica (strain DSM 9799 / CCM 4581 / KCTC 23876 / PAT)</name>
    <dbReference type="NCBI Taxonomy" id="550540"/>
    <lineage>
        <taxon>Bacteria</taxon>
        <taxon>Pseudomonadati</taxon>
        <taxon>Pseudomonadota</taxon>
        <taxon>Gammaproteobacteria</taxon>
        <taxon>Alteromonadales</taxon>
        <taxon>Ferrimonadaceae</taxon>
        <taxon>Ferrimonas</taxon>
    </lineage>
</organism>
<evidence type="ECO:0000313" key="2">
    <source>
        <dbReference type="EMBL" id="ADN74866.1"/>
    </source>
</evidence>
<dbReference type="OrthoDB" id="6399558at2"/>
<dbReference type="AlphaFoldDB" id="E1SRA1"/>
<protein>
    <recommendedName>
        <fullName evidence="4">Lipoprotein</fullName>
    </recommendedName>
</protein>
<accession>E1SRA1</accession>
<name>E1SRA1_FERBD</name>
<dbReference type="STRING" id="550540.Fbal_0654"/>
<sequence>MTARILTAAALTLALAACGSDDDSPAPPASVPIDEAQSLVLTLHSVGEDASVVFTLDNGAGLAVTGAKDYAITYLGYPGAYDSAFDMPWHTSDRFGCGQLVPECLGELTETEPGRYQFMPDTAPQLGDRVDQYKLLVQVFGALATNAPEVVSPPEPEA</sequence>
<evidence type="ECO:0008006" key="4">
    <source>
        <dbReference type="Google" id="ProtNLM"/>
    </source>
</evidence>